<organism evidence="5">
    <name type="scientific">Gaeavirus sp</name>
    <dbReference type="NCBI Taxonomy" id="2487767"/>
    <lineage>
        <taxon>Viruses</taxon>
        <taxon>Varidnaviria</taxon>
        <taxon>Bamfordvirae</taxon>
        <taxon>Nucleocytoviricota</taxon>
        <taxon>Megaviricetes</taxon>
        <taxon>Imitervirales</taxon>
        <taxon>Mimiviridae</taxon>
        <taxon>Klosneuvirinae</taxon>
    </lineage>
</organism>
<gene>
    <name evidence="5" type="ORF">Gaeavirus4_2</name>
</gene>
<dbReference type="EMBL" id="MK072202">
    <property type="protein sequence ID" value="AYV79979.1"/>
    <property type="molecule type" value="Genomic_DNA"/>
</dbReference>
<dbReference type="Gene3D" id="3.30.70.1130">
    <property type="entry name" value="EIF_2_alpha"/>
    <property type="match status" value="1"/>
</dbReference>
<comment type="similarity">
    <text evidence="1">Belongs to the eIF-2-alpha family.</text>
</comment>
<evidence type="ECO:0000259" key="4">
    <source>
        <dbReference type="PROSITE" id="PS50126"/>
    </source>
</evidence>
<dbReference type="Gene3D" id="2.40.50.140">
    <property type="entry name" value="Nucleic acid-binding proteins"/>
    <property type="match status" value="1"/>
</dbReference>
<dbReference type="PANTHER" id="PTHR10602">
    <property type="entry name" value="EUKARYOTIC TRANSLATION INITIATION FACTOR 2 SUBUNIT 1"/>
    <property type="match status" value="1"/>
</dbReference>
<accession>A0A3G5A3D3</accession>
<evidence type="ECO:0000256" key="3">
    <source>
        <dbReference type="ARBA" id="ARBA00022917"/>
    </source>
</evidence>
<dbReference type="SUPFAM" id="SSF50249">
    <property type="entry name" value="Nucleic acid-binding proteins"/>
    <property type="match status" value="1"/>
</dbReference>
<protein>
    <submittedName>
        <fullName evidence="5">Putative eukaryotic translation initiation factor 2 subunit 1</fullName>
    </submittedName>
</protein>
<dbReference type="InterPro" id="IPR024055">
    <property type="entry name" value="TIF2_asu_C"/>
</dbReference>
<evidence type="ECO:0000256" key="1">
    <source>
        <dbReference type="ARBA" id="ARBA00007223"/>
    </source>
</evidence>
<proteinExistence type="inferred from homology"/>
<name>A0A3G5A3D3_9VIRU</name>
<dbReference type="SMART" id="SM00316">
    <property type="entry name" value="S1"/>
    <property type="match status" value="1"/>
</dbReference>
<dbReference type="PANTHER" id="PTHR10602:SF0">
    <property type="entry name" value="EUKARYOTIC TRANSLATION INITIATION FACTOR 2 SUBUNIT 1"/>
    <property type="match status" value="1"/>
</dbReference>
<dbReference type="GO" id="GO:0003723">
    <property type="term" value="F:RNA binding"/>
    <property type="evidence" value="ECO:0007669"/>
    <property type="project" value="InterPro"/>
</dbReference>
<dbReference type="InterPro" id="IPR003029">
    <property type="entry name" value="S1_domain"/>
</dbReference>
<dbReference type="InterPro" id="IPR011488">
    <property type="entry name" value="TIF_2_asu"/>
</dbReference>
<sequence>MPHLFKELIPKIGDIVFSHITEINTLNVVADLPDYNNMLAYISYAELSKKKRYKLNKIVNVNSTIVTQVTAISSDQSYVELSIRVLAGDDIEKFTKYHKKYTALYNLFRFIFMKLTYDELDLLAIDNNELYLFMNGTLWLILDSYEDTGTELFEKLYTDLLNPSSCTELINTITSYDKIRITKILNEYSTTKSSNDKTIIKCNFRLTSYEPYGCQNIKDVLNHKTFGLQDSFYDISIMYLTNGEYSTSITQKNKELGDINIFYDEFIEEIKQRSLANNIKFKMDLE</sequence>
<dbReference type="PROSITE" id="PS50126">
    <property type="entry name" value="S1"/>
    <property type="match status" value="1"/>
</dbReference>
<keyword evidence="2 5" id="KW-0396">Initiation factor</keyword>
<dbReference type="InterPro" id="IPR012340">
    <property type="entry name" value="NA-bd_OB-fold"/>
</dbReference>
<dbReference type="GO" id="GO:0043022">
    <property type="term" value="F:ribosome binding"/>
    <property type="evidence" value="ECO:0007669"/>
    <property type="project" value="TreeGrafter"/>
</dbReference>
<keyword evidence="3" id="KW-0648">Protein biosynthesis</keyword>
<reference evidence="5" key="1">
    <citation type="submission" date="2018-10" db="EMBL/GenBank/DDBJ databases">
        <title>Hidden diversity of soil giant viruses.</title>
        <authorList>
            <person name="Schulz F."/>
            <person name="Alteio L."/>
            <person name="Goudeau D."/>
            <person name="Ryan E.M."/>
            <person name="Malmstrom R.R."/>
            <person name="Blanchard J."/>
            <person name="Woyke T."/>
        </authorList>
    </citation>
    <scope>NUCLEOTIDE SEQUENCE</scope>
    <source>
        <strain evidence="5">GAV1</strain>
    </source>
</reference>
<feature type="domain" description="S1 motif" evidence="4">
    <location>
        <begin position="13"/>
        <end position="84"/>
    </location>
</feature>
<evidence type="ECO:0000313" key="5">
    <source>
        <dbReference type="EMBL" id="AYV79979.1"/>
    </source>
</evidence>
<evidence type="ECO:0000256" key="2">
    <source>
        <dbReference type="ARBA" id="ARBA00022540"/>
    </source>
</evidence>